<dbReference type="PANTHER" id="PTHR43077">
    <property type="entry name" value="TRANSPORT PERMEASE YVFS-RELATED"/>
    <property type="match status" value="1"/>
</dbReference>
<feature type="transmembrane region" description="Helical" evidence="6">
    <location>
        <begin position="52"/>
        <end position="70"/>
    </location>
</feature>
<evidence type="ECO:0000256" key="5">
    <source>
        <dbReference type="SAM" id="Coils"/>
    </source>
</evidence>
<dbReference type="HOGENOM" id="CLU_004534_2_1_9"/>
<organism evidence="8 9">
    <name type="scientific">Enterococcus faecalis TX4248</name>
    <dbReference type="NCBI Taxonomy" id="749495"/>
    <lineage>
        <taxon>Bacteria</taxon>
        <taxon>Bacillati</taxon>
        <taxon>Bacillota</taxon>
        <taxon>Bacilli</taxon>
        <taxon>Lactobacillales</taxon>
        <taxon>Enterococcaceae</taxon>
        <taxon>Enterococcus</taxon>
    </lineage>
</organism>
<sequence length="930" mass="102899">MCRNIQAFVCYSLVFYAKVIQAQKKAGDFMKHIKNTWELFILDWKRIFKNPVATFLIVALMIIPSLYAWFNIKALWDPYSNTGELPIAVYSDDQTATFQDKSVNIGDEVLKNLKKNKQLGWRFVDSKKELDKGVQSGKYFAGIYLPKDFSKDLLSFTSGDINKPKIEYSINEKINAIAPKITSKGASSIQSQISEEFIKTASSTLIKTFNDIGYDIDKNMVSIQKVKSMILDTDANIGTIDTYAKQVTDLHGKMPELKEKLAKANDAMKYLPEVDALGEKIVELNGKMPSIKEQASVILTLQEKIPEIQNAGRQIAMIDEDFASVEQTMSEGIQEAKQGLEIIQQVQTALPDIRKLGDQANDLGNVTLDGATQLEKALPSITNSVEVTLKSIQQVATTTTSVVATIRQALDDGQLTPEEKQHINEVVQDFTTNIQRQQQAINDIIAFMKQLQENAGNHDLDGAIAQLSHVNDLLTDFSNRLNQLNALVQAGDISGVQNYLNEIDEMATNISSIVGSVDVNGISNTVSTILNKLISTIQNAQGQLNKAQQIDFEGLLSSTSQTVTNAISLLEKYQAEMPAIKQEIHDANTMLNGNMETIVNGINRGADLYKNDLPVIQDKVSKAAAFMQNDYPGIRKDLTNTLKTVNEKMPDVEAALDKANELIINDWPNIKTGLHKAANAIRKGEKEVDLGEILKLLKLDANKESDFFTQPVEVKEHAVYPIANNGSASTPFYTALCLWVGAVLFSSVATTDVYLEGKDKKRFSKREQFSARMFTFIVMGIGQALIVTLGNYFALGVDVRNPAYSVWFAVLIAITFMIMVYVLVALFGNVGKGIAIIILVLSISGGGGNYPIQVSGKFFQMINPFLPFTHAVNLLRESAGGIYWPNAWFAIWIMVGISVVFSIGGAILYPHLEHRSKKFAALAQKSHLFH</sequence>
<evidence type="ECO:0000313" key="9">
    <source>
        <dbReference type="Proteomes" id="UP000004846"/>
    </source>
</evidence>
<dbReference type="NCBIfam" id="TIGR03061">
    <property type="entry name" value="pip_yhgE_Nterm"/>
    <property type="match status" value="1"/>
</dbReference>
<dbReference type="InterPro" id="IPR013525">
    <property type="entry name" value="ABC2_TM"/>
</dbReference>
<dbReference type="PANTHER" id="PTHR43077:SF10">
    <property type="entry name" value="TRANSPORT PERMEASE PROTEIN"/>
    <property type="match status" value="1"/>
</dbReference>
<evidence type="ECO:0000259" key="7">
    <source>
        <dbReference type="Pfam" id="PF12698"/>
    </source>
</evidence>
<feature type="domain" description="ABC-2 type transporter transmembrane" evidence="7">
    <location>
        <begin position="56"/>
        <end position="202"/>
    </location>
</feature>
<evidence type="ECO:0000313" key="8">
    <source>
        <dbReference type="EMBL" id="EFM84105.1"/>
    </source>
</evidence>
<accession>A0A125W9U7</accession>
<dbReference type="Pfam" id="PF12698">
    <property type="entry name" value="ABC2_membrane_3"/>
    <property type="match status" value="2"/>
</dbReference>
<evidence type="ECO:0000256" key="2">
    <source>
        <dbReference type="ARBA" id="ARBA00022692"/>
    </source>
</evidence>
<dbReference type="EMBL" id="AEBR01000005">
    <property type="protein sequence ID" value="EFM84105.1"/>
    <property type="molecule type" value="Genomic_DNA"/>
</dbReference>
<evidence type="ECO:0000256" key="4">
    <source>
        <dbReference type="ARBA" id="ARBA00023136"/>
    </source>
</evidence>
<feature type="domain" description="ABC-2 type transporter transmembrane" evidence="7">
    <location>
        <begin position="647"/>
        <end position="905"/>
    </location>
</feature>
<reference evidence="8 9" key="1">
    <citation type="submission" date="2010-07" db="EMBL/GenBank/DDBJ databases">
        <authorList>
            <person name="Sid Ahmed O."/>
        </authorList>
    </citation>
    <scope>NUCLEOTIDE SEQUENCE [LARGE SCALE GENOMIC DNA]</scope>
    <source>
        <strain evidence="8 9">TX4248</strain>
    </source>
</reference>
<dbReference type="AlphaFoldDB" id="A0A125W9U7"/>
<dbReference type="GO" id="GO:0140359">
    <property type="term" value="F:ABC-type transporter activity"/>
    <property type="evidence" value="ECO:0007669"/>
    <property type="project" value="InterPro"/>
</dbReference>
<comment type="subcellular location">
    <subcellularLocation>
        <location evidence="1">Membrane</location>
        <topology evidence="1">Multi-pass membrane protein</topology>
    </subcellularLocation>
</comment>
<dbReference type="InterPro" id="IPR017501">
    <property type="entry name" value="Phage_infect_YhgE_C"/>
</dbReference>
<feature type="transmembrane region" description="Helical" evidence="6">
    <location>
        <begin position="732"/>
        <end position="755"/>
    </location>
</feature>
<keyword evidence="5" id="KW-0175">Coiled coil</keyword>
<evidence type="ECO:0000256" key="3">
    <source>
        <dbReference type="ARBA" id="ARBA00022989"/>
    </source>
</evidence>
<protein>
    <submittedName>
        <fullName evidence="8">Phage infection protein</fullName>
    </submittedName>
</protein>
<feature type="coiled-coil region" evidence="5">
    <location>
        <begin position="530"/>
        <end position="590"/>
    </location>
</feature>
<feature type="transmembrane region" description="Helical" evidence="6">
    <location>
        <begin position="806"/>
        <end position="827"/>
    </location>
</feature>
<evidence type="ECO:0000256" key="1">
    <source>
        <dbReference type="ARBA" id="ARBA00004141"/>
    </source>
</evidence>
<dbReference type="InterPro" id="IPR051328">
    <property type="entry name" value="T7SS_ABC-Transporter"/>
</dbReference>
<dbReference type="NCBIfam" id="TIGR03062">
    <property type="entry name" value="pip_yhgE_Cterm"/>
    <property type="match status" value="1"/>
</dbReference>
<proteinExistence type="predicted"/>
<feature type="transmembrane region" description="Helical" evidence="6">
    <location>
        <begin position="834"/>
        <end position="852"/>
    </location>
</feature>
<feature type="transmembrane region" description="Helical" evidence="6">
    <location>
        <begin position="776"/>
        <end position="794"/>
    </location>
</feature>
<dbReference type="GO" id="GO:0016020">
    <property type="term" value="C:membrane"/>
    <property type="evidence" value="ECO:0007669"/>
    <property type="project" value="UniProtKB-SubCell"/>
</dbReference>
<keyword evidence="3 6" id="KW-1133">Transmembrane helix</keyword>
<keyword evidence="4 6" id="KW-0472">Membrane</keyword>
<dbReference type="InterPro" id="IPR017500">
    <property type="entry name" value="Phage_infect_YhgE_N"/>
</dbReference>
<keyword evidence="2 6" id="KW-0812">Transmembrane</keyword>
<feature type="transmembrane region" description="Helical" evidence="6">
    <location>
        <begin position="887"/>
        <end position="909"/>
    </location>
</feature>
<dbReference type="Proteomes" id="UP000004846">
    <property type="component" value="Unassembled WGS sequence"/>
</dbReference>
<evidence type="ECO:0000256" key="6">
    <source>
        <dbReference type="SAM" id="Phobius"/>
    </source>
</evidence>
<comment type="caution">
    <text evidence="8">The sequence shown here is derived from an EMBL/GenBank/DDBJ whole genome shotgun (WGS) entry which is preliminary data.</text>
</comment>
<name>A0A125W9U7_ENTFL</name>
<gene>
    <name evidence="8" type="primary">pip</name>
    <name evidence="8" type="ORF">HMPREF9498_00080</name>
</gene>